<name>A0A166BY14_9AGAM</name>
<accession>A0A166BY14</accession>
<dbReference type="Proteomes" id="UP000076532">
    <property type="component" value="Unassembled WGS sequence"/>
</dbReference>
<evidence type="ECO:0000313" key="1">
    <source>
        <dbReference type="EMBL" id="KZP13090.1"/>
    </source>
</evidence>
<protein>
    <submittedName>
        <fullName evidence="1">Uncharacterized protein</fullName>
    </submittedName>
</protein>
<evidence type="ECO:0000313" key="2">
    <source>
        <dbReference type="Proteomes" id="UP000076532"/>
    </source>
</evidence>
<dbReference type="AlphaFoldDB" id="A0A166BY14"/>
<dbReference type="OrthoDB" id="3361281at2759"/>
<keyword evidence="2" id="KW-1185">Reference proteome</keyword>
<dbReference type="EMBL" id="KV417638">
    <property type="protein sequence ID" value="KZP13090.1"/>
    <property type="molecule type" value="Genomic_DNA"/>
</dbReference>
<gene>
    <name evidence="1" type="ORF">FIBSPDRAFT_936560</name>
</gene>
<proteinExistence type="predicted"/>
<reference evidence="1 2" key="1">
    <citation type="journal article" date="2016" name="Mol. Biol. Evol.">
        <title>Comparative Genomics of Early-Diverging Mushroom-Forming Fungi Provides Insights into the Origins of Lignocellulose Decay Capabilities.</title>
        <authorList>
            <person name="Nagy L.G."/>
            <person name="Riley R."/>
            <person name="Tritt A."/>
            <person name="Adam C."/>
            <person name="Daum C."/>
            <person name="Floudas D."/>
            <person name="Sun H."/>
            <person name="Yadav J.S."/>
            <person name="Pangilinan J."/>
            <person name="Larsson K.H."/>
            <person name="Matsuura K."/>
            <person name="Barry K."/>
            <person name="Labutti K."/>
            <person name="Kuo R."/>
            <person name="Ohm R.A."/>
            <person name="Bhattacharya S.S."/>
            <person name="Shirouzu T."/>
            <person name="Yoshinaga Y."/>
            <person name="Martin F.M."/>
            <person name="Grigoriev I.V."/>
            <person name="Hibbett D.S."/>
        </authorList>
    </citation>
    <scope>NUCLEOTIDE SEQUENCE [LARGE SCALE GENOMIC DNA]</scope>
    <source>
        <strain evidence="1 2">CBS 109695</strain>
    </source>
</reference>
<sequence length="137" mass="14458">MSPSPLNEAPSGASCGEIHLKARCEIVDEDPFASPSPSLCQNVAFAPVLLPSHASGSGGFSQWSKDEIADIEELSLTHAGFQLALIVDDNLRRQADTIFQFTPRVSIAGGSRGKGLGGFGFPTRVRGNPRKCMQCGA</sequence>
<organism evidence="1 2">
    <name type="scientific">Athelia psychrophila</name>
    <dbReference type="NCBI Taxonomy" id="1759441"/>
    <lineage>
        <taxon>Eukaryota</taxon>
        <taxon>Fungi</taxon>
        <taxon>Dikarya</taxon>
        <taxon>Basidiomycota</taxon>
        <taxon>Agaricomycotina</taxon>
        <taxon>Agaricomycetes</taxon>
        <taxon>Agaricomycetidae</taxon>
        <taxon>Atheliales</taxon>
        <taxon>Atheliaceae</taxon>
        <taxon>Athelia</taxon>
    </lineage>
</organism>